<proteinExistence type="predicted"/>
<name>A0A2K1KEU1_PHYPA</name>
<protein>
    <submittedName>
        <fullName evidence="2 3">Uncharacterized protein</fullName>
    </submittedName>
</protein>
<accession>A0A2K1KEU1</accession>
<dbReference type="EnsemblPlants" id="Pp3c6_8300V3.1">
    <property type="protein sequence ID" value="Pp3c6_8300V3.1"/>
    <property type="gene ID" value="Pp3c6_8300"/>
</dbReference>
<organism evidence="2">
    <name type="scientific">Physcomitrium patens</name>
    <name type="common">Spreading-leaved earth moss</name>
    <name type="synonym">Physcomitrella patens</name>
    <dbReference type="NCBI Taxonomy" id="3218"/>
    <lineage>
        <taxon>Eukaryota</taxon>
        <taxon>Viridiplantae</taxon>
        <taxon>Streptophyta</taxon>
        <taxon>Embryophyta</taxon>
        <taxon>Bryophyta</taxon>
        <taxon>Bryophytina</taxon>
        <taxon>Bryopsida</taxon>
        <taxon>Funariidae</taxon>
        <taxon>Funariales</taxon>
        <taxon>Funariaceae</taxon>
        <taxon>Physcomitrium</taxon>
    </lineage>
</organism>
<keyword evidence="1" id="KW-0812">Transmembrane</keyword>
<reference evidence="3" key="3">
    <citation type="submission" date="2020-12" db="UniProtKB">
        <authorList>
            <consortium name="EnsemblPlants"/>
        </authorList>
    </citation>
    <scope>IDENTIFICATION</scope>
</reference>
<dbReference type="InParanoid" id="A0A2K1KEU1"/>
<keyword evidence="1" id="KW-1133">Transmembrane helix</keyword>
<dbReference type="AlphaFoldDB" id="A0A2K1KEU1"/>
<dbReference type="Gramene" id="Pp3c6_8300V3.1">
    <property type="protein sequence ID" value="Pp3c6_8300V3.1"/>
    <property type="gene ID" value="Pp3c6_8300"/>
</dbReference>
<gene>
    <name evidence="2" type="ORF">PHYPA_008670</name>
</gene>
<reference evidence="2 4" key="1">
    <citation type="journal article" date="2008" name="Science">
        <title>The Physcomitrella genome reveals evolutionary insights into the conquest of land by plants.</title>
        <authorList>
            <person name="Rensing S."/>
            <person name="Lang D."/>
            <person name="Zimmer A."/>
            <person name="Terry A."/>
            <person name="Salamov A."/>
            <person name="Shapiro H."/>
            <person name="Nishiyama T."/>
            <person name="Perroud P.-F."/>
            <person name="Lindquist E."/>
            <person name="Kamisugi Y."/>
            <person name="Tanahashi T."/>
            <person name="Sakakibara K."/>
            <person name="Fujita T."/>
            <person name="Oishi K."/>
            <person name="Shin-I T."/>
            <person name="Kuroki Y."/>
            <person name="Toyoda A."/>
            <person name="Suzuki Y."/>
            <person name="Hashimoto A."/>
            <person name="Yamaguchi K."/>
            <person name="Sugano A."/>
            <person name="Kohara Y."/>
            <person name="Fujiyama A."/>
            <person name="Anterola A."/>
            <person name="Aoki S."/>
            <person name="Ashton N."/>
            <person name="Barbazuk W.B."/>
            <person name="Barker E."/>
            <person name="Bennetzen J."/>
            <person name="Bezanilla M."/>
            <person name="Blankenship R."/>
            <person name="Cho S.H."/>
            <person name="Dutcher S."/>
            <person name="Estelle M."/>
            <person name="Fawcett J.A."/>
            <person name="Gundlach H."/>
            <person name="Hanada K."/>
            <person name="Heyl A."/>
            <person name="Hicks K.A."/>
            <person name="Hugh J."/>
            <person name="Lohr M."/>
            <person name="Mayer K."/>
            <person name="Melkozernov A."/>
            <person name="Murata T."/>
            <person name="Nelson D."/>
            <person name="Pils B."/>
            <person name="Prigge M."/>
            <person name="Reiss B."/>
            <person name="Renner T."/>
            <person name="Rombauts S."/>
            <person name="Rushton P."/>
            <person name="Sanderfoot A."/>
            <person name="Schween G."/>
            <person name="Shiu S.-H."/>
            <person name="Stueber K."/>
            <person name="Theodoulou F.L."/>
            <person name="Tu H."/>
            <person name="Van de Peer Y."/>
            <person name="Verrier P.J."/>
            <person name="Waters E."/>
            <person name="Wood A."/>
            <person name="Yang L."/>
            <person name="Cove D."/>
            <person name="Cuming A."/>
            <person name="Hasebe M."/>
            <person name="Lucas S."/>
            <person name="Mishler D.B."/>
            <person name="Reski R."/>
            <person name="Grigoriev I."/>
            <person name="Quatrano R.S."/>
            <person name="Boore J.L."/>
        </authorList>
    </citation>
    <scope>NUCLEOTIDE SEQUENCE [LARGE SCALE GENOMIC DNA]</scope>
    <source>
        <strain evidence="3 4">cv. Gransden 2004</strain>
    </source>
</reference>
<evidence type="ECO:0000313" key="4">
    <source>
        <dbReference type="Proteomes" id="UP000006727"/>
    </source>
</evidence>
<reference evidence="2 4" key="2">
    <citation type="journal article" date="2018" name="Plant J.">
        <title>The Physcomitrella patens chromosome-scale assembly reveals moss genome structure and evolution.</title>
        <authorList>
            <person name="Lang D."/>
            <person name="Ullrich K.K."/>
            <person name="Murat F."/>
            <person name="Fuchs J."/>
            <person name="Jenkins J."/>
            <person name="Haas F.B."/>
            <person name="Piednoel M."/>
            <person name="Gundlach H."/>
            <person name="Van Bel M."/>
            <person name="Meyberg R."/>
            <person name="Vives C."/>
            <person name="Morata J."/>
            <person name="Symeonidi A."/>
            <person name="Hiss M."/>
            <person name="Muchero W."/>
            <person name="Kamisugi Y."/>
            <person name="Saleh O."/>
            <person name="Blanc G."/>
            <person name="Decker E.L."/>
            <person name="van Gessel N."/>
            <person name="Grimwood J."/>
            <person name="Hayes R.D."/>
            <person name="Graham S.W."/>
            <person name="Gunter L.E."/>
            <person name="McDaniel S.F."/>
            <person name="Hoernstein S.N.W."/>
            <person name="Larsson A."/>
            <person name="Li F.W."/>
            <person name="Perroud P.F."/>
            <person name="Phillips J."/>
            <person name="Ranjan P."/>
            <person name="Rokshar D.S."/>
            <person name="Rothfels C.J."/>
            <person name="Schneider L."/>
            <person name="Shu S."/>
            <person name="Stevenson D.W."/>
            <person name="Thummler F."/>
            <person name="Tillich M."/>
            <person name="Villarreal Aguilar J.C."/>
            <person name="Widiez T."/>
            <person name="Wong G.K."/>
            <person name="Wymore A."/>
            <person name="Zhang Y."/>
            <person name="Zimmer A.D."/>
            <person name="Quatrano R.S."/>
            <person name="Mayer K.F.X."/>
            <person name="Goodstein D."/>
            <person name="Casacuberta J.M."/>
            <person name="Vandepoele K."/>
            <person name="Reski R."/>
            <person name="Cuming A.C."/>
            <person name="Tuskan G.A."/>
            <person name="Maumus F."/>
            <person name="Salse J."/>
            <person name="Schmutz J."/>
            <person name="Rensing S.A."/>
        </authorList>
    </citation>
    <scope>NUCLEOTIDE SEQUENCE [LARGE SCALE GENOMIC DNA]</scope>
    <source>
        <strain evidence="3 4">cv. Gransden 2004</strain>
    </source>
</reference>
<dbReference type="Proteomes" id="UP000006727">
    <property type="component" value="Chromosome 6"/>
</dbReference>
<feature type="transmembrane region" description="Helical" evidence="1">
    <location>
        <begin position="18"/>
        <end position="37"/>
    </location>
</feature>
<evidence type="ECO:0000313" key="2">
    <source>
        <dbReference type="EMBL" id="PNR52296.1"/>
    </source>
</evidence>
<evidence type="ECO:0000313" key="3">
    <source>
        <dbReference type="EnsemblPlants" id="Pp3c6_8300V3.1"/>
    </source>
</evidence>
<keyword evidence="1" id="KW-0472">Membrane</keyword>
<dbReference type="EMBL" id="ABEU02000006">
    <property type="protein sequence ID" value="PNR52296.1"/>
    <property type="molecule type" value="Genomic_DNA"/>
</dbReference>
<sequence>MPNSMHGNDFTFFCTSNFLFQILKSILLRVLLVNWTLRLSLKSNNVHSMYGRISSISKVIDSVSVLLRSIHTPSPPSGQFNKALSSLTQINCRSPEALPQSLPGLEMKPSTKSFSASGSILLFDPW</sequence>
<keyword evidence="4" id="KW-1185">Reference proteome</keyword>
<evidence type="ECO:0000256" key="1">
    <source>
        <dbReference type="SAM" id="Phobius"/>
    </source>
</evidence>